<comment type="caution">
    <text evidence="6">The sequence shown here is derived from an EMBL/GenBank/DDBJ whole genome shotgun (WGS) entry which is preliminary data.</text>
</comment>
<evidence type="ECO:0000313" key="6">
    <source>
        <dbReference type="EMBL" id="GFE65823.1"/>
    </source>
</evidence>
<proteinExistence type="predicted"/>
<dbReference type="PANTHER" id="PTHR47763">
    <property type="entry name" value="ALPHA-PROTEIN KINASE VWKA"/>
    <property type="match status" value="1"/>
</dbReference>
<dbReference type="Gene3D" id="3.40.50.410">
    <property type="entry name" value="von Willebrand factor, type A domain"/>
    <property type="match status" value="1"/>
</dbReference>
<keyword evidence="2" id="KW-0964">Secreted</keyword>
<dbReference type="PANTHER" id="PTHR47763:SF1">
    <property type="entry name" value="DUF659 DOMAIN-CONTAINING PROTEIN"/>
    <property type="match status" value="1"/>
</dbReference>
<dbReference type="PROSITE" id="PS50234">
    <property type="entry name" value="VWFA"/>
    <property type="match status" value="1"/>
</dbReference>
<dbReference type="Pfam" id="PF25106">
    <property type="entry name" value="VWA_4"/>
    <property type="match status" value="1"/>
</dbReference>
<reference evidence="6 7" key="1">
    <citation type="submission" date="2019-12" db="EMBL/GenBank/DDBJ databases">
        <title>Litoreibacter badius sp. nov., a novel bacteriochlorophyll a-containing bacterium in the genus Litoreibacter.</title>
        <authorList>
            <person name="Kanamuro M."/>
            <person name="Takabe Y."/>
            <person name="Mori K."/>
            <person name="Takaichi S."/>
            <person name="Hanada S."/>
        </authorList>
    </citation>
    <scope>NUCLEOTIDE SEQUENCE [LARGE SCALE GENOMIC DNA]</scope>
    <source>
        <strain evidence="6 7">K6</strain>
    </source>
</reference>
<evidence type="ECO:0000259" key="5">
    <source>
        <dbReference type="PROSITE" id="PS50234"/>
    </source>
</evidence>
<gene>
    <name evidence="6" type="ORF">KIN_28970</name>
</gene>
<accession>A0A6N6JHI5</accession>
<protein>
    <recommendedName>
        <fullName evidence="5">VWFA domain-containing protein</fullName>
    </recommendedName>
</protein>
<dbReference type="GO" id="GO:0004674">
    <property type="term" value="F:protein serine/threonine kinase activity"/>
    <property type="evidence" value="ECO:0007669"/>
    <property type="project" value="TreeGrafter"/>
</dbReference>
<comment type="subcellular location">
    <subcellularLocation>
        <location evidence="1">Secreted</location>
    </subcellularLocation>
</comment>
<dbReference type="RefSeq" id="WP_159808303.1">
    <property type="nucleotide sequence ID" value="NZ_BLJE01000003.1"/>
</dbReference>
<evidence type="ECO:0000256" key="3">
    <source>
        <dbReference type="ARBA" id="ARBA00022729"/>
    </source>
</evidence>
<dbReference type="GO" id="GO:0005737">
    <property type="term" value="C:cytoplasm"/>
    <property type="evidence" value="ECO:0007669"/>
    <property type="project" value="TreeGrafter"/>
</dbReference>
<feature type="domain" description="VWFA" evidence="5">
    <location>
        <begin position="60"/>
        <end position="242"/>
    </location>
</feature>
<dbReference type="InterPro" id="IPR052969">
    <property type="entry name" value="Thr-specific_kinase-like"/>
</dbReference>
<dbReference type="SUPFAM" id="SSF53300">
    <property type="entry name" value="vWA-like"/>
    <property type="match status" value="1"/>
</dbReference>
<organism evidence="6 7">
    <name type="scientific">Litoreibacter roseus</name>
    <dbReference type="NCBI Taxonomy" id="2601869"/>
    <lineage>
        <taxon>Bacteria</taxon>
        <taxon>Pseudomonadati</taxon>
        <taxon>Pseudomonadota</taxon>
        <taxon>Alphaproteobacteria</taxon>
        <taxon>Rhodobacterales</taxon>
        <taxon>Roseobacteraceae</taxon>
        <taxon>Litoreibacter</taxon>
    </lineage>
</organism>
<feature type="chain" id="PRO_5026733853" description="VWFA domain-containing protein" evidence="4">
    <location>
        <begin position="24"/>
        <end position="350"/>
    </location>
</feature>
<evidence type="ECO:0000313" key="7">
    <source>
        <dbReference type="Proteomes" id="UP000436822"/>
    </source>
</evidence>
<dbReference type="EMBL" id="BLJE01000003">
    <property type="protein sequence ID" value="GFE65823.1"/>
    <property type="molecule type" value="Genomic_DNA"/>
</dbReference>
<keyword evidence="3 4" id="KW-0732">Signal</keyword>
<dbReference type="OrthoDB" id="9805121at2"/>
<evidence type="ECO:0000256" key="4">
    <source>
        <dbReference type="SAM" id="SignalP"/>
    </source>
</evidence>
<keyword evidence="7" id="KW-1185">Reference proteome</keyword>
<name>A0A6N6JHI5_9RHOB</name>
<dbReference type="Proteomes" id="UP000436822">
    <property type="component" value="Unassembled WGS sequence"/>
</dbReference>
<evidence type="ECO:0000256" key="1">
    <source>
        <dbReference type="ARBA" id="ARBA00004613"/>
    </source>
</evidence>
<evidence type="ECO:0000256" key="2">
    <source>
        <dbReference type="ARBA" id="ARBA00022525"/>
    </source>
</evidence>
<dbReference type="InterPro" id="IPR002035">
    <property type="entry name" value="VWF_A"/>
</dbReference>
<dbReference type="InterPro" id="IPR036465">
    <property type="entry name" value="vWFA_dom_sf"/>
</dbReference>
<sequence>MYNIRSMALASAVVAASAFSASADSIDPESFSATLEVGESTTIEKTVTIDAGRPDSARLDVMFLVDTTGSMGGVIGSVRTNASAILSELSGFGDVQFGVAEYRDIFDSTTYRVAADLTDDTADVQTGINSLFASGGNDEPEFNMGGLTLTAEDTAWRDDSTRIVVWFGDAPGHDPRIFDGTTYTEAGALAALAAEDIIVHAVDSSRLDSTGQATRITDATGGEIFDVASSGAGVADAIIDAIDTTFDTYSTVDLALSGDSSCVDVDISEGYAGDFDRETSRDFTFDVTFTGATPGTCDFQIAALIDGGAVAFEDDSITVTGGTPVVPLPASLPLLAGALAFGGFMSRRKK</sequence>
<dbReference type="AlphaFoldDB" id="A0A6N6JHI5"/>
<feature type="signal peptide" evidence="4">
    <location>
        <begin position="1"/>
        <end position="23"/>
    </location>
</feature>
<dbReference type="InterPro" id="IPR056861">
    <property type="entry name" value="HMCN1-like_VWA"/>
</dbReference>